<protein>
    <submittedName>
        <fullName evidence="1">Uncharacterized protein</fullName>
    </submittedName>
</protein>
<dbReference type="OrthoDB" id="409982at2759"/>
<organism evidence="1 2">
    <name type="scientific">Symbiodinium microadriaticum</name>
    <name type="common">Dinoflagellate</name>
    <name type="synonym">Zooxanthella microadriatica</name>
    <dbReference type="NCBI Taxonomy" id="2951"/>
    <lineage>
        <taxon>Eukaryota</taxon>
        <taxon>Sar</taxon>
        <taxon>Alveolata</taxon>
        <taxon>Dinophyceae</taxon>
        <taxon>Suessiales</taxon>
        <taxon>Symbiodiniaceae</taxon>
        <taxon>Symbiodinium</taxon>
    </lineage>
</organism>
<dbReference type="Pfam" id="PF20717">
    <property type="entry name" value="DUF6829"/>
    <property type="match status" value="1"/>
</dbReference>
<reference evidence="1 2" key="1">
    <citation type="submission" date="2016-02" db="EMBL/GenBank/DDBJ databases">
        <title>Genome analysis of coral dinoflagellate symbionts highlights evolutionary adaptations to a symbiotic lifestyle.</title>
        <authorList>
            <person name="Aranda M."/>
            <person name="Li Y."/>
            <person name="Liew Y.J."/>
            <person name="Baumgarten S."/>
            <person name="Simakov O."/>
            <person name="Wilson M."/>
            <person name="Piel J."/>
            <person name="Ashoor H."/>
            <person name="Bougouffa S."/>
            <person name="Bajic V.B."/>
            <person name="Ryu T."/>
            <person name="Ravasi T."/>
            <person name="Bayer T."/>
            <person name="Micklem G."/>
            <person name="Kim H."/>
            <person name="Bhak J."/>
            <person name="Lajeunesse T.C."/>
            <person name="Voolstra C.R."/>
        </authorList>
    </citation>
    <scope>NUCLEOTIDE SEQUENCE [LARGE SCALE GENOMIC DNA]</scope>
    <source>
        <strain evidence="1 2">CCMP2467</strain>
    </source>
</reference>
<dbReference type="SUPFAM" id="SSF51206">
    <property type="entry name" value="cAMP-binding domain-like"/>
    <property type="match status" value="1"/>
</dbReference>
<dbReference type="OMA" id="REKSESC"/>
<dbReference type="Proteomes" id="UP000186817">
    <property type="component" value="Unassembled WGS sequence"/>
</dbReference>
<evidence type="ECO:0000313" key="1">
    <source>
        <dbReference type="EMBL" id="OLQ10789.1"/>
    </source>
</evidence>
<evidence type="ECO:0000313" key="2">
    <source>
        <dbReference type="Proteomes" id="UP000186817"/>
    </source>
</evidence>
<accession>A0A1Q9ETQ7</accession>
<sequence length="847" mass="94387">MSLDSFDQTSWLELGNITELDGPTQYLHAMQWILMPPSPPPVSNNNVAERLYCIFIVGSTVVIIGSALSKITGTLAELRTINSEGSKRRREVRQYLHAQHVSMELTSRIMRFVDYKLGRQSSVALDASLLSPSLVIELQVSQRGAQLAPHPLFGIIREAFPEVFAAICGAVEKHVFGKTLGHFWLTAGVSVASPTLSTDGTCLDWNVILAGEWFAEAALFAEAVTHDSTLRAETFGEAFSLKGAALVRTLMNSPACTAMVCEYGKDLLAKLSHAKRTSGETNCTYKVAEGISRQCLKQNSFYQAFHPDPKTALDDFDLFKEHTASEYQKEESTKEESVFGNVKNEVARRMLRRTGKQAVEPAAVLVEEAATEPQNDRNCIKRSSSILNGKILSELAGQLVSKQVSMEEAVSSLRACIPELSPQNGTYAQFEQNAEREKSESCCVSLMALLLGSYKDYTQPQGEKVRLQEAQWQELQELVAWTQPSESAVRAALVLLAIRSLGKCKRIVQQLPHQAHRPEEALIYLIRNYANVVPSVTSMGDDEVELMADALEVHKDFNLAQMLQGENVPASVQQLKELVQKLGIKIFRFYILFLLGFMSGLAGGNGSRFMNSRNAASVIVGIRTLRHVLDSSPQAIYWSFIELRARQLMLPRNTPEDFALVRLGCLARVQDLAGYQSLKSNWMLLGLRERQLLVRHFLADGIETPAFLCEFLPDCVGKAKDNRNVGLHLLLEVMVHLIEHLHQASVKLHQGQEVKMISVDLSDFAEFISVVQNRFIFSTCISRSKLSVEDSRRWYLQMTSNNWSRTHEKDTDTTTLAYGVKEMLQRQKFLQEVITSPGASPGEGHAA</sequence>
<dbReference type="InterPro" id="IPR049232">
    <property type="entry name" value="DUF6829"/>
</dbReference>
<dbReference type="AlphaFoldDB" id="A0A1Q9ETQ7"/>
<dbReference type="EMBL" id="LSRX01000072">
    <property type="protein sequence ID" value="OLQ10789.1"/>
    <property type="molecule type" value="Genomic_DNA"/>
</dbReference>
<keyword evidence="2" id="KW-1185">Reference proteome</keyword>
<comment type="caution">
    <text evidence="1">The sequence shown here is derived from an EMBL/GenBank/DDBJ whole genome shotgun (WGS) entry which is preliminary data.</text>
</comment>
<name>A0A1Q9ETQ7_SYMMI</name>
<proteinExistence type="predicted"/>
<gene>
    <name evidence="1" type="ORF">AK812_SmicGene5464</name>
</gene>
<dbReference type="InterPro" id="IPR018490">
    <property type="entry name" value="cNMP-bd_dom_sf"/>
</dbReference>